<dbReference type="NCBIfam" id="TIGR00199">
    <property type="entry name" value="PncC_domain"/>
    <property type="match status" value="1"/>
</dbReference>
<evidence type="ECO:0000259" key="2">
    <source>
        <dbReference type="SMART" id="SM00852"/>
    </source>
</evidence>
<dbReference type="Pfam" id="PF00994">
    <property type="entry name" value="MoCF_biosynth"/>
    <property type="match status" value="1"/>
</dbReference>
<dbReference type="HAMAP" id="MF_00226_B">
    <property type="entry name" value="CinA_B"/>
    <property type="match status" value="1"/>
</dbReference>
<dbReference type="Pfam" id="PF18146">
    <property type="entry name" value="CinA_KH"/>
    <property type="match status" value="1"/>
</dbReference>
<gene>
    <name evidence="3" type="ORF">CEE37_13695</name>
</gene>
<dbReference type="AlphaFoldDB" id="A0A532URI6"/>
<dbReference type="Pfam" id="PF02464">
    <property type="entry name" value="CinA"/>
    <property type="match status" value="1"/>
</dbReference>
<accession>A0A532URI6</accession>
<feature type="domain" description="MoaB/Mog" evidence="2">
    <location>
        <begin position="6"/>
        <end position="172"/>
    </location>
</feature>
<dbReference type="InterPro" id="IPR008136">
    <property type="entry name" value="CinA_C"/>
</dbReference>
<proteinExistence type="inferred from homology"/>
<dbReference type="InterPro" id="IPR001453">
    <property type="entry name" value="MoaB/Mog_dom"/>
</dbReference>
<dbReference type="Proteomes" id="UP000319619">
    <property type="component" value="Unassembled WGS sequence"/>
</dbReference>
<reference evidence="3 4" key="1">
    <citation type="submission" date="2017-06" db="EMBL/GenBank/DDBJ databases">
        <title>Novel microbial phyla capable of carbon fixation and sulfur reduction in deep-sea sediments.</title>
        <authorList>
            <person name="Huang J."/>
            <person name="Baker B."/>
            <person name="Wang Y."/>
        </authorList>
    </citation>
    <scope>NUCLEOTIDE SEQUENCE [LARGE SCALE GENOMIC DNA]</scope>
    <source>
        <strain evidence="3">B3_LCP</strain>
    </source>
</reference>
<protein>
    <recommendedName>
        <fullName evidence="1">CinA-like protein</fullName>
    </recommendedName>
</protein>
<organism evidence="3 4">
    <name type="scientific">candidate division LCP-89 bacterium B3_LCP</name>
    <dbReference type="NCBI Taxonomy" id="2012998"/>
    <lineage>
        <taxon>Bacteria</taxon>
        <taxon>Pseudomonadati</taxon>
        <taxon>Bacteria division LCP-89</taxon>
    </lineage>
</organism>
<sequence length="419" mass="46000">MMKDVEIITIGDEVLMGQIVDMNASWLGERLTVEGVSVRWMTTVGDDRKQINEALNTAKSRAGAVIITGGLGPTPDDVTKSCLVEFFGDKLVLKEEMLEKVKKRFRDHGLELPETSRNQAEFPHKAKEIPNNYGTATGIHYSQDEVEWFSLPGVPQEMRNMVDEYVINRLREVGLCDRIAVKIIRTTGIGESFLLEKMKMLPDARKLVEIAFLPKLGIGVDVKLTARGDEASNNRSKLKKATEMLLPDMKPHVFGINLETLEEAVGRIAQEKSVRIAVAESCTGGLIAKIFTDVPGSSAYFDRGVVTYSNEAKIDLLGVPADLIEEEGAVSSPVAKAMARGMLKRSRADVAASVTGIAGPTGGTPEKPVGTVFIGIAAEDQCEVHRFVFGGNREMNRKRTAMTVMQLLHDRIKNLDSKE</sequence>
<dbReference type="EMBL" id="NJBN01000012">
    <property type="protein sequence ID" value="TKJ37565.1"/>
    <property type="molecule type" value="Genomic_DNA"/>
</dbReference>
<dbReference type="SUPFAM" id="SSF53218">
    <property type="entry name" value="Molybdenum cofactor biosynthesis proteins"/>
    <property type="match status" value="1"/>
</dbReference>
<comment type="caution">
    <text evidence="3">The sequence shown here is derived from an EMBL/GenBank/DDBJ whole genome shotgun (WGS) entry which is preliminary data.</text>
</comment>
<dbReference type="InterPro" id="IPR041424">
    <property type="entry name" value="CinA_KH"/>
</dbReference>
<dbReference type="InterPro" id="IPR050101">
    <property type="entry name" value="CinA"/>
</dbReference>
<dbReference type="NCBIfam" id="TIGR00200">
    <property type="entry name" value="cinA_nterm"/>
    <property type="match status" value="1"/>
</dbReference>
<dbReference type="SUPFAM" id="SSF142433">
    <property type="entry name" value="CinA-like"/>
    <property type="match status" value="1"/>
</dbReference>
<dbReference type="Gene3D" id="3.40.980.10">
    <property type="entry name" value="MoaB/Mog-like domain"/>
    <property type="match status" value="1"/>
</dbReference>
<dbReference type="PANTHER" id="PTHR13939:SF0">
    <property type="entry name" value="NMN AMIDOHYDROLASE-LIKE PROTEIN YFAY"/>
    <property type="match status" value="1"/>
</dbReference>
<dbReference type="Gene3D" id="3.30.70.2860">
    <property type="match status" value="1"/>
</dbReference>
<evidence type="ECO:0000313" key="3">
    <source>
        <dbReference type="EMBL" id="TKJ37565.1"/>
    </source>
</evidence>
<dbReference type="CDD" id="cd00885">
    <property type="entry name" value="cinA"/>
    <property type="match status" value="1"/>
</dbReference>
<dbReference type="PIRSF" id="PIRSF006728">
    <property type="entry name" value="CinA"/>
    <property type="match status" value="1"/>
</dbReference>
<dbReference type="SMART" id="SM00852">
    <property type="entry name" value="MoCF_biosynth"/>
    <property type="match status" value="1"/>
</dbReference>
<evidence type="ECO:0000313" key="4">
    <source>
        <dbReference type="Proteomes" id="UP000319619"/>
    </source>
</evidence>
<dbReference type="NCBIfam" id="NF001813">
    <property type="entry name" value="PRK00549.1"/>
    <property type="match status" value="1"/>
</dbReference>
<dbReference type="InterPro" id="IPR008135">
    <property type="entry name" value="Competence-induced_CinA"/>
</dbReference>
<dbReference type="Gene3D" id="3.90.950.20">
    <property type="entry name" value="CinA-like"/>
    <property type="match status" value="1"/>
</dbReference>
<dbReference type="PANTHER" id="PTHR13939">
    <property type="entry name" value="NICOTINAMIDE-NUCLEOTIDE AMIDOHYDROLASE PNCC"/>
    <property type="match status" value="1"/>
</dbReference>
<comment type="similarity">
    <text evidence="1">Belongs to the CinA family.</text>
</comment>
<dbReference type="NCBIfam" id="TIGR00177">
    <property type="entry name" value="molyb_syn"/>
    <property type="match status" value="1"/>
</dbReference>
<name>A0A532URI6_UNCL8</name>
<evidence type="ECO:0000256" key="1">
    <source>
        <dbReference type="HAMAP-Rule" id="MF_00226"/>
    </source>
</evidence>
<dbReference type="InterPro" id="IPR036653">
    <property type="entry name" value="CinA-like_C"/>
</dbReference>
<dbReference type="InterPro" id="IPR036425">
    <property type="entry name" value="MoaB/Mog-like_dom_sf"/>
</dbReference>